<dbReference type="InterPro" id="IPR014747">
    <property type="entry name" value="Bac_photo_RC_H_C"/>
</dbReference>
<evidence type="ECO:0000313" key="2">
    <source>
        <dbReference type="EMBL" id="SDT02402.1"/>
    </source>
</evidence>
<dbReference type="Gene3D" id="3.90.50.10">
    <property type="entry name" value="Photosynthetic Reaction Center, subunit H, domain 2"/>
    <property type="match status" value="1"/>
</dbReference>
<accession>A0A1H1WZM2</accession>
<dbReference type="InterPro" id="IPR011033">
    <property type="entry name" value="PRC_barrel-like_sf"/>
</dbReference>
<proteinExistence type="predicted"/>
<evidence type="ECO:0000259" key="1">
    <source>
        <dbReference type="Pfam" id="PF05239"/>
    </source>
</evidence>
<reference evidence="2 3" key="1">
    <citation type="submission" date="2016-10" db="EMBL/GenBank/DDBJ databases">
        <authorList>
            <person name="de Groot N.N."/>
        </authorList>
    </citation>
    <scope>NUCLEOTIDE SEQUENCE [LARGE SCALE GENOMIC DNA]</scope>
    <source>
        <strain evidence="2 3">DSM 21741</strain>
    </source>
</reference>
<dbReference type="InterPro" id="IPR027275">
    <property type="entry name" value="PRC-brl_dom"/>
</dbReference>
<dbReference type="GO" id="GO:0030077">
    <property type="term" value="C:plasma membrane light-harvesting complex"/>
    <property type="evidence" value="ECO:0007669"/>
    <property type="project" value="InterPro"/>
</dbReference>
<name>A0A1H1WZM2_9ACTN</name>
<gene>
    <name evidence="2" type="ORF">SAMN04488543_2868</name>
</gene>
<dbReference type="EMBL" id="LT629749">
    <property type="protein sequence ID" value="SDT02402.1"/>
    <property type="molecule type" value="Genomic_DNA"/>
</dbReference>
<evidence type="ECO:0000313" key="3">
    <source>
        <dbReference type="Proteomes" id="UP000199092"/>
    </source>
</evidence>
<dbReference type="AlphaFoldDB" id="A0A1H1WZM2"/>
<keyword evidence="3" id="KW-1185">Reference proteome</keyword>
<dbReference type="RefSeq" id="WP_091413699.1">
    <property type="nucleotide sequence ID" value="NZ_LT629749.1"/>
</dbReference>
<sequence length="118" mass="12809">MFDVDDIREWRGQSVVDQEGSKIGSLEGVYFDTSTDEAVFATVKVGLVGGGRLVFVPLIGARVAPKHIRVMTDKKLAKDAPSIDTDGELESAAEPGIYSYYGLAYERGAGGERRLGRR</sequence>
<organism evidence="2 3">
    <name type="scientific">Friedmanniella luteola</name>
    <dbReference type="NCBI Taxonomy" id="546871"/>
    <lineage>
        <taxon>Bacteria</taxon>
        <taxon>Bacillati</taxon>
        <taxon>Actinomycetota</taxon>
        <taxon>Actinomycetes</taxon>
        <taxon>Propionibacteriales</taxon>
        <taxon>Nocardioidaceae</taxon>
        <taxon>Friedmanniella</taxon>
    </lineage>
</organism>
<protein>
    <submittedName>
        <fullName evidence="2">PRC-barrel domain-containing protein</fullName>
    </submittedName>
</protein>
<dbReference type="OrthoDB" id="3712018at2"/>
<dbReference type="SUPFAM" id="SSF50346">
    <property type="entry name" value="PRC-barrel domain"/>
    <property type="match status" value="1"/>
</dbReference>
<feature type="domain" description="PRC-barrel" evidence="1">
    <location>
        <begin position="4"/>
        <end position="76"/>
    </location>
</feature>
<dbReference type="GO" id="GO:0019684">
    <property type="term" value="P:photosynthesis, light reaction"/>
    <property type="evidence" value="ECO:0007669"/>
    <property type="project" value="InterPro"/>
</dbReference>
<dbReference type="STRING" id="546871.SAMN04488543_2868"/>
<dbReference type="Pfam" id="PF05239">
    <property type="entry name" value="PRC"/>
    <property type="match status" value="1"/>
</dbReference>
<dbReference type="Proteomes" id="UP000199092">
    <property type="component" value="Chromosome I"/>
</dbReference>